<dbReference type="PANTHER" id="PTHR23275:SF100">
    <property type="entry name" value="EGF-LIKE DOMAIN-CONTAINING PROTEIN"/>
    <property type="match status" value="1"/>
</dbReference>
<feature type="domain" description="EGF-like" evidence="2">
    <location>
        <begin position="101"/>
        <end position="132"/>
    </location>
</feature>
<gene>
    <name evidence="3" type="ORF">DGYR_LOCUS821</name>
</gene>
<feature type="domain" description="EGF-like" evidence="2">
    <location>
        <begin position="1483"/>
        <end position="1515"/>
    </location>
</feature>
<dbReference type="SUPFAM" id="SSF57184">
    <property type="entry name" value="Growth factor receptor domain"/>
    <property type="match status" value="7"/>
</dbReference>
<feature type="domain" description="EGF-like" evidence="2">
    <location>
        <begin position="60"/>
        <end position="100"/>
    </location>
</feature>
<feature type="chain" id="PRO_5029504753" evidence="1">
    <location>
        <begin position="20"/>
        <end position="1676"/>
    </location>
</feature>
<name>A0A7I8V5U2_9ANNE</name>
<dbReference type="EMBL" id="CAJFCJ010000001">
    <property type="protein sequence ID" value="CAD5111534.1"/>
    <property type="molecule type" value="Genomic_DNA"/>
</dbReference>
<sequence>MNSIFVIVSFALAIQYSQLATVPNTEIYNCETGKSGDRIATCGMCLDGRIPSADRVKCFKCPEYCSIGKCKLKADVSNENDATYCEGCIDRYYLKESKCYECPTGCRNCTSDRECLDCYSNYVMKDTSKECVTCPSNCIQCSWSSSISSAICDVCDNRYINKDTGCTSCLAYCKICSYDKNRGISCSSCDNNAYKVTNDNINTCKLCSSSISGCNKCSDKDTCTECKSKAYALTTLNKCEKCSSIHSACIECDARSSINICTKCTTGYYLKDGSCSACSRNCDSCTETNDLIKCTKCTSYYTKVELKVCDRCLDNCLECELSSSKTLVCKAGRCESKYALNSDGVCIKCPDNCNACTWVSEQSRTECIGSSVSHSCVENEGGQSWTRKSDGKCIACPDNCLKCYFVSSLASLPICYASKCAQGFAYDDESGNCFACPSGCDYCKKRSTGYTCLKCKANYAPKYKSGSTVIIESCMPCSIANCDYCEVIGSNVQCLRSPCASKRNSAANKKFSFTTQTCSTACPVDTLCDEYMQNDENEACFCRSCAGGAVIQAGANAGLCKSCGVDCSDCGLNSDKTDVLCKTCTGTKIWIAINIGDVPTPGCYDCASATPHCKTYEYSSGTCKCKSGGCIGDQTSTGRPTVLQSTTGTQGCSPCSTEFPNAIWCSGALDGPNPKAIDTCKNGYIKSGTVPNSCLVIGSKCTDWSSTPAATTTDATCLKCAPGTFLDTDKCTLCPVACKECISASKCTSCVATNSGVPASAALNCIGDSSGCPADPDCATPWVITAPSTCQCIKCDTGKVFDPANTPNEEGVIATCTPKNSDALTPNCIIAKKGAGTANDCTKCDSGYVLTGATCTAEVTNCKSGYSFDNAGVANCKVTVVNAVLKSDFRSAEIVPTANQGGPNCIGYITNGSPTFSGATGRCTGCSNGFTLDTSVATNYQCIDCTSTTLANCALIIGLNGNCKCGKCIANTASVLYFMKLDHSGCMAVNTIPGCSADKHTLRLKSSSYIVVCKQCDAGKQASADAQSCLDCTQTCNGGTIAVKEGKSTCECTCDRNANKFLNTAGDSCILCSTTQIANCAEFDYDGTNCKCTKCMDNFQLKSDKSACINCQATTAGAVANCKVCEVIGSLTVSVSKCKECIAGYILNSAGNCIQCPVSPLTCSECRIDPADITRTLCLSFGCSSYALNDADFTCVYCGKTNCAICVRDVNNNDICLKCENGYYMDDKGNCEPCVAGCSFCLNGDSCLPNGCKIGYIQHRTDGSCTPCIGTGVSRCVYETAVSDVLVPKICIEGYTLNTAITPITCEKCDVNCKKCDINKKGKCDSQSCKDGYFYDSVEQICYKNKDNCITSLRSNGKTICNSCNTATVLLSSGECIACPPGCRECNFDETLQNYVCISCNAQFYKTSDGLCKACPTGCSVCSLNGANVECSNCLATYGLKGTSCELCGIGQCQTCSVQSGGSGLICLTCSNKFYLNSDDCGKCPNFCMECSHNGTYQCSKCYAGYGIAPDGSCVRCPLNCEMCKVNQDKTTVCINCSSNAFSLKADGTCVKCSEAAFTNCATCGATPSGGKANCISCETGYSLQDNNLACVPCSIIGCGLCSHGRICSKCKSGFYLHNYNRECARKCYECRGNQEDCGNDVSDIKNVTDKVKIIDCEDVPMKLVPRQMRMKIAKQ</sequence>
<feature type="signal peptide" evidence="1">
    <location>
        <begin position="1"/>
        <end position="19"/>
    </location>
</feature>
<feature type="domain" description="EGF-like" evidence="2">
    <location>
        <begin position="1593"/>
        <end position="1625"/>
    </location>
</feature>
<dbReference type="PANTHER" id="PTHR23275">
    <property type="entry name" value="CABRIOLET.-RELATED"/>
    <property type="match status" value="1"/>
</dbReference>
<dbReference type="InterPro" id="IPR000742">
    <property type="entry name" value="EGF"/>
</dbReference>
<organism evidence="3 4">
    <name type="scientific">Dimorphilus gyrociliatus</name>
    <dbReference type="NCBI Taxonomy" id="2664684"/>
    <lineage>
        <taxon>Eukaryota</taxon>
        <taxon>Metazoa</taxon>
        <taxon>Spiralia</taxon>
        <taxon>Lophotrochozoa</taxon>
        <taxon>Annelida</taxon>
        <taxon>Polychaeta</taxon>
        <taxon>Polychaeta incertae sedis</taxon>
        <taxon>Dinophilidae</taxon>
        <taxon>Dimorphilus</taxon>
    </lineage>
</organism>
<proteinExistence type="predicted"/>
<evidence type="ECO:0000313" key="3">
    <source>
        <dbReference type="EMBL" id="CAD5111534.1"/>
    </source>
</evidence>
<feature type="domain" description="EGF-like" evidence="2">
    <location>
        <begin position="1197"/>
        <end position="1232"/>
    </location>
</feature>
<feature type="domain" description="EGF-like" evidence="2">
    <location>
        <begin position="1552"/>
        <end position="1592"/>
    </location>
</feature>
<dbReference type="SMART" id="SM00181">
    <property type="entry name" value="EGF"/>
    <property type="match status" value="14"/>
</dbReference>
<dbReference type="InterPro" id="IPR009030">
    <property type="entry name" value="Growth_fac_rcpt_cys_sf"/>
</dbReference>
<feature type="domain" description="EGF-like" evidence="2">
    <location>
        <begin position="1110"/>
        <end position="1154"/>
    </location>
</feature>
<comment type="caution">
    <text evidence="3">The sequence shown here is derived from an EMBL/GenBank/DDBJ whole genome shotgun (WGS) entry which is preliminary data.</text>
</comment>
<dbReference type="InterPro" id="IPR006212">
    <property type="entry name" value="Furin_repeat"/>
</dbReference>
<feature type="domain" description="EGF-like" evidence="2">
    <location>
        <begin position="1233"/>
        <end position="1266"/>
    </location>
</feature>
<feature type="domain" description="EGF-like" evidence="2">
    <location>
        <begin position="679"/>
        <end position="732"/>
    </location>
</feature>
<evidence type="ECO:0000256" key="1">
    <source>
        <dbReference type="SAM" id="SignalP"/>
    </source>
</evidence>
<evidence type="ECO:0000313" key="4">
    <source>
        <dbReference type="Proteomes" id="UP000549394"/>
    </source>
</evidence>
<keyword evidence="1" id="KW-0732">Signal</keyword>
<feature type="domain" description="EGF-like" evidence="2">
    <location>
        <begin position="1447"/>
        <end position="1482"/>
    </location>
</feature>
<feature type="domain" description="EGF-like" evidence="2">
    <location>
        <begin position="1414"/>
        <end position="1446"/>
    </location>
</feature>
<reference evidence="3 4" key="1">
    <citation type="submission" date="2020-08" db="EMBL/GenBank/DDBJ databases">
        <authorList>
            <person name="Hejnol A."/>
        </authorList>
    </citation>
    <scope>NUCLEOTIDE SEQUENCE [LARGE SCALE GENOMIC DNA]</scope>
</reference>
<feature type="domain" description="EGF-like" evidence="2">
    <location>
        <begin position="1375"/>
        <end position="1413"/>
    </location>
</feature>
<protein>
    <submittedName>
        <fullName evidence="3">DgyrCDS837</fullName>
    </submittedName>
</protein>
<feature type="domain" description="EGF-like" evidence="2">
    <location>
        <begin position="133"/>
        <end position="167"/>
    </location>
</feature>
<evidence type="ECO:0000259" key="2">
    <source>
        <dbReference type="SMART" id="SM00181"/>
    </source>
</evidence>
<dbReference type="SMART" id="SM00261">
    <property type="entry name" value="FU"/>
    <property type="match status" value="11"/>
</dbReference>
<keyword evidence="4" id="KW-1185">Reference proteome</keyword>
<feature type="domain" description="EGF-like" evidence="2">
    <location>
        <begin position="435"/>
        <end position="475"/>
    </location>
</feature>
<dbReference type="OrthoDB" id="18487at2759"/>
<dbReference type="InterPro" id="IPR052798">
    <property type="entry name" value="Giardia_VSA"/>
</dbReference>
<accession>A0A7I8V5U2</accession>
<dbReference type="Proteomes" id="UP000549394">
    <property type="component" value="Unassembled WGS sequence"/>
</dbReference>